<evidence type="ECO:0000256" key="3">
    <source>
        <dbReference type="ARBA" id="ARBA00022603"/>
    </source>
</evidence>
<keyword evidence="8" id="KW-1185">Reference proteome</keyword>
<evidence type="ECO:0000256" key="4">
    <source>
        <dbReference type="ARBA" id="ARBA00022679"/>
    </source>
</evidence>
<comment type="similarity">
    <text evidence="1 6">Belongs to the methyltransferase superfamily. PrmA family.</text>
</comment>
<dbReference type="NCBIfam" id="TIGR00406">
    <property type="entry name" value="prmA"/>
    <property type="match status" value="1"/>
</dbReference>
<comment type="catalytic activity">
    <reaction evidence="6">
        <text>L-lysyl-[protein] + 3 S-adenosyl-L-methionine = N(6),N(6),N(6)-trimethyl-L-lysyl-[protein] + 3 S-adenosyl-L-homocysteine + 3 H(+)</text>
        <dbReference type="Rhea" id="RHEA:54192"/>
        <dbReference type="Rhea" id="RHEA-COMP:9752"/>
        <dbReference type="Rhea" id="RHEA-COMP:13826"/>
        <dbReference type="ChEBI" id="CHEBI:15378"/>
        <dbReference type="ChEBI" id="CHEBI:29969"/>
        <dbReference type="ChEBI" id="CHEBI:57856"/>
        <dbReference type="ChEBI" id="CHEBI:59789"/>
        <dbReference type="ChEBI" id="CHEBI:61961"/>
    </reaction>
</comment>
<dbReference type="GO" id="GO:0016279">
    <property type="term" value="F:protein-lysine N-methyltransferase activity"/>
    <property type="evidence" value="ECO:0007669"/>
    <property type="project" value="RHEA"/>
</dbReference>
<comment type="subcellular location">
    <subcellularLocation>
        <location evidence="6">Cytoplasm</location>
    </subcellularLocation>
</comment>
<dbReference type="HAMAP" id="MF_00735">
    <property type="entry name" value="Methyltr_PrmA"/>
    <property type="match status" value="1"/>
</dbReference>
<dbReference type="HOGENOM" id="CLU_049382_0_1_3"/>
<dbReference type="PANTHER" id="PTHR43648:SF1">
    <property type="entry name" value="ELECTRON TRANSFER FLAVOPROTEIN BETA SUBUNIT LYSINE METHYLTRANSFERASE"/>
    <property type="match status" value="1"/>
</dbReference>
<evidence type="ECO:0000313" key="8">
    <source>
        <dbReference type="Proteomes" id="UP000000788"/>
    </source>
</evidence>
<feature type="binding site" evidence="6">
    <location>
        <position position="238"/>
    </location>
    <ligand>
        <name>S-adenosyl-L-methionine</name>
        <dbReference type="ChEBI" id="CHEBI:59789"/>
    </ligand>
</feature>
<dbReference type="STRING" id="93059.P9211_14081"/>
<feature type="binding site" evidence="6">
    <location>
        <position position="147"/>
    </location>
    <ligand>
        <name>S-adenosyl-L-methionine</name>
        <dbReference type="ChEBI" id="CHEBI:59789"/>
    </ligand>
</feature>
<comment type="function">
    <text evidence="6">Methylates ribosomal protein L11.</text>
</comment>
<evidence type="ECO:0000313" key="7">
    <source>
        <dbReference type="EMBL" id="ABX09339.1"/>
    </source>
</evidence>
<dbReference type="InterPro" id="IPR029063">
    <property type="entry name" value="SAM-dependent_MTases_sf"/>
</dbReference>
<dbReference type="SUPFAM" id="SSF53335">
    <property type="entry name" value="S-adenosyl-L-methionine-dependent methyltransferases"/>
    <property type="match status" value="1"/>
</dbReference>
<dbReference type="AlphaFoldDB" id="A9BBX7"/>
<dbReference type="Proteomes" id="UP000000788">
    <property type="component" value="Chromosome"/>
</dbReference>
<gene>
    <name evidence="6 7" type="primary">prmA</name>
    <name evidence="7" type="ordered locus">P9211_14081</name>
</gene>
<accession>A9BBX7</accession>
<dbReference type="Pfam" id="PF06325">
    <property type="entry name" value="PrmA"/>
    <property type="match status" value="1"/>
</dbReference>
<dbReference type="GO" id="GO:0032259">
    <property type="term" value="P:methylation"/>
    <property type="evidence" value="ECO:0007669"/>
    <property type="project" value="UniProtKB-KW"/>
</dbReference>
<dbReference type="EC" id="2.1.1.-" evidence="6"/>
<dbReference type="PANTHER" id="PTHR43648">
    <property type="entry name" value="ELECTRON TRANSFER FLAVOPROTEIN BETA SUBUNIT LYSINE METHYLTRANSFERASE"/>
    <property type="match status" value="1"/>
</dbReference>
<sequence>MIDFRNIFWWRLKLPVPHELEESMIWKLQHLSIKSYAIEIDPKNNSRSFFYIWLISSEWPKYQREQLINCFKPLARTFDKTLEQVTWEKVDDEDWSSSWKKYWGPAPVGKRLLILPAWMDLPASYSERIVVKLDPGAAFGTGDHPTTKLCLEAIERQRPKDLRIVDIGCGSGVLGLAALRLGAKEVIGVDIDPLAIGSAQRNAFLNDFDENSFRTFHGSIDTVHNELQGAKADLLLCNILAPVIKTLGEDFDRVISPQGNALISGLLVEQMQDITKFLVDLGWNFIASYQQDNWALIQLSKSSRH</sequence>
<evidence type="ECO:0000256" key="1">
    <source>
        <dbReference type="ARBA" id="ARBA00009741"/>
    </source>
</evidence>
<protein>
    <recommendedName>
        <fullName evidence="6">Ribosomal protein L11 methyltransferase</fullName>
        <shortName evidence="6">L11 Mtase</shortName>
        <ecNumber evidence="6">2.1.1.-</ecNumber>
    </recommendedName>
</protein>
<keyword evidence="4 6" id="KW-0808">Transferase</keyword>
<proteinExistence type="inferred from homology"/>
<dbReference type="eggNOG" id="COG2264">
    <property type="taxonomic scope" value="Bacteria"/>
</dbReference>
<dbReference type="InterPro" id="IPR004498">
    <property type="entry name" value="Ribosomal_PrmA_MeTrfase"/>
</dbReference>
<dbReference type="Gene3D" id="3.40.50.150">
    <property type="entry name" value="Vaccinia Virus protein VP39"/>
    <property type="match status" value="1"/>
</dbReference>
<name>A9BBX7_PROM4</name>
<dbReference type="GO" id="GO:0005737">
    <property type="term" value="C:cytoplasm"/>
    <property type="evidence" value="ECO:0007669"/>
    <property type="project" value="UniProtKB-SubCell"/>
</dbReference>
<reference evidence="7 8" key="1">
    <citation type="journal article" date="2007" name="PLoS Genet.">
        <title>Patterns and implications of gene gain and loss in the evolution of Prochlorococcus.</title>
        <authorList>
            <person name="Kettler G.C."/>
            <person name="Martiny A.C."/>
            <person name="Huang K."/>
            <person name="Zucker J."/>
            <person name="Coleman M.L."/>
            <person name="Rodrigue S."/>
            <person name="Chen F."/>
            <person name="Lapidus A."/>
            <person name="Ferriera S."/>
            <person name="Johnson J."/>
            <person name="Steglich C."/>
            <person name="Church G.M."/>
            <person name="Richardson P."/>
            <person name="Chisholm S.W."/>
        </authorList>
    </citation>
    <scope>NUCLEOTIDE SEQUENCE [LARGE SCALE GENOMIC DNA]</scope>
    <source>
        <strain evidence="8">MIT 9211</strain>
    </source>
</reference>
<evidence type="ECO:0000256" key="2">
    <source>
        <dbReference type="ARBA" id="ARBA00022490"/>
    </source>
</evidence>
<keyword evidence="3 6" id="KW-0489">Methyltransferase</keyword>
<keyword evidence="5 6" id="KW-0949">S-adenosyl-L-methionine</keyword>
<dbReference type="KEGG" id="pmj:P9211_14081"/>
<dbReference type="CDD" id="cd02440">
    <property type="entry name" value="AdoMet_MTases"/>
    <property type="match status" value="1"/>
</dbReference>
<feature type="binding site" evidence="6">
    <location>
        <position position="190"/>
    </location>
    <ligand>
        <name>S-adenosyl-L-methionine</name>
        <dbReference type="ChEBI" id="CHEBI:59789"/>
    </ligand>
</feature>
<dbReference type="RefSeq" id="WP_012195960.1">
    <property type="nucleotide sequence ID" value="NC_009976.1"/>
</dbReference>
<organism evidence="7 8">
    <name type="scientific">Prochlorococcus marinus (strain MIT 9211)</name>
    <dbReference type="NCBI Taxonomy" id="93059"/>
    <lineage>
        <taxon>Bacteria</taxon>
        <taxon>Bacillati</taxon>
        <taxon>Cyanobacteriota</taxon>
        <taxon>Cyanophyceae</taxon>
        <taxon>Synechococcales</taxon>
        <taxon>Prochlorococcaceae</taxon>
        <taxon>Prochlorococcus</taxon>
    </lineage>
</organism>
<dbReference type="EMBL" id="CP000878">
    <property type="protein sequence ID" value="ABX09339.1"/>
    <property type="molecule type" value="Genomic_DNA"/>
</dbReference>
<evidence type="ECO:0000256" key="6">
    <source>
        <dbReference type="HAMAP-Rule" id="MF_00735"/>
    </source>
</evidence>
<feature type="binding site" evidence="6">
    <location>
        <position position="168"/>
    </location>
    <ligand>
        <name>S-adenosyl-L-methionine</name>
        <dbReference type="ChEBI" id="CHEBI:59789"/>
    </ligand>
</feature>
<evidence type="ECO:0000256" key="5">
    <source>
        <dbReference type="ARBA" id="ARBA00022691"/>
    </source>
</evidence>
<keyword evidence="2 6" id="KW-0963">Cytoplasm</keyword>
<dbReference type="InterPro" id="IPR050078">
    <property type="entry name" value="Ribosomal_L11_MeTrfase_PrmA"/>
</dbReference>
<dbReference type="OrthoDB" id="9785995at2"/>